<accession>A0ABS2TJT6</accession>
<comment type="caution">
    <text evidence="1">The sequence shown here is derived from an EMBL/GenBank/DDBJ whole genome shotgun (WGS) entry which is preliminary data.</text>
</comment>
<keyword evidence="2" id="KW-1185">Reference proteome</keyword>
<dbReference type="EMBL" id="JADKYB010000002">
    <property type="protein sequence ID" value="MBM9503601.1"/>
    <property type="molecule type" value="Genomic_DNA"/>
</dbReference>
<reference evidence="1 2" key="1">
    <citation type="submission" date="2021-01" db="EMBL/GenBank/DDBJ databases">
        <title>Streptomyces acididurans sp. nov., isolated from a peat swamp forest soil.</title>
        <authorList>
            <person name="Chantavorakit T."/>
            <person name="Duangmal K."/>
        </authorList>
    </citation>
    <scope>NUCLEOTIDE SEQUENCE [LARGE SCALE GENOMIC DNA]</scope>
    <source>
        <strain evidence="1 2">KK5PA1</strain>
    </source>
</reference>
<name>A0ABS2TJT6_9ACTN</name>
<dbReference type="InterPro" id="IPR047789">
    <property type="entry name" value="CU044_5270-like"/>
</dbReference>
<evidence type="ECO:0000313" key="1">
    <source>
        <dbReference type="EMBL" id="MBM9503601.1"/>
    </source>
</evidence>
<proteinExistence type="predicted"/>
<gene>
    <name evidence="1" type="ORF">ITX44_03460</name>
</gene>
<dbReference type="NCBIfam" id="NF038083">
    <property type="entry name" value="CU044_5270_fam"/>
    <property type="match status" value="1"/>
</dbReference>
<protein>
    <submittedName>
        <fullName evidence="1">CU044_5270 family protein</fullName>
    </submittedName>
</protein>
<dbReference type="Proteomes" id="UP000749040">
    <property type="component" value="Unassembled WGS sequence"/>
</dbReference>
<evidence type="ECO:0000313" key="2">
    <source>
        <dbReference type="Proteomes" id="UP000749040"/>
    </source>
</evidence>
<sequence>MAEPTELTALRALRADAPAADTSQLAAGRWRLMAAARAETAPAPDRFPRIWFPRSRALRRGLVAGATAAAVAAGVLTFLPRGAGPGGAADGGPGTQTVQTVLAAAARTAQATRQPVPGPRQWLYESDVVCQPTCTTETRWFRGDGKYFAHQDGTNGKVFVDAVMLSREGRPVDFTSDLRTTYRKLSALPTEPHALLKELQTDPFFANRIPMGELKRGKDGKVIKIGIVTPPTPPARTILILLETVPAIPPHVSAALYRALALVPGARLSGGPVKDALGRPGVGISFLLGPQVSELLILDPKTYAYLGSRTQYALVPRANVTYTRKATGIVDRPGQLPGRSPAPSPAR</sequence>
<organism evidence="1 2">
    <name type="scientific">Actinacidiphila acididurans</name>
    <dbReference type="NCBI Taxonomy" id="2784346"/>
    <lineage>
        <taxon>Bacteria</taxon>
        <taxon>Bacillati</taxon>
        <taxon>Actinomycetota</taxon>
        <taxon>Actinomycetes</taxon>
        <taxon>Kitasatosporales</taxon>
        <taxon>Streptomycetaceae</taxon>
        <taxon>Actinacidiphila</taxon>
    </lineage>
</organism>
<dbReference type="RefSeq" id="WP_205355489.1">
    <property type="nucleotide sequence ID" value="NZ_JADKYB010000002.1"/>
</dbReference>